<protein>
    <submittedName>
        <fullName evidence="1">Uncharacterized protein</fullName>
    </submittedName>
</protein>
<evidence type="ECO:0000313" key="1">
    <source>
        <dbReference type="EMBL" id="SFW79440.1"/>
    </source>
</evidence>
<dbReference type="AlphaFoldDB" id="A0A1K1S4U2"/>
<gene>
    <name evidence="1" type="ORF">SAMN05661012_04805</name>
</gene>
<reference evidence="1 2" key="1">
    <citation type="submission" date="2016-11" db="EMBL/GenBank/DDBJ databases">
        <authorList>
            <person name="Jaros S."/>
            <person name="Januszkiewicz K."/>
            <person name="Wedrychowicz H."/>
        </authorList>
    </citation>
    <scope>NUCLEOTIDE SEQUENCE [LARGE SCALE GENOMIC DNA]</scope>
    <source>
        <strain evidence="1 2">DSM 784</strain>
    </source>
</reference>
<sequence length="46" mass="5517">MGNRICGCWPTTELIFNLEANDHEIRDYLKSQHFYDLPELKNLYSK</sequence>
<dbReference type="Proteomes" id="UP000183788">
    <property type="component" value="Unassembled WGS sequence"/>
</dbReference>
<organism evidence="1 2">
    <name type="scientific">Chitinophaga sancti</name>
    <dbReference type="NCBI Taxonomy" id="1004"/>
    <lineage>
        <taxon>Bacteria</taxon>
        <taxon>Pseudomonadati</taxon>
        <taxon>Bacteroidota</taxon>
        <taxon>Chitinophagia</taxon>
        <taxon>Chitinophagales</taxon>
        <taxon>Chitinophagaceae</taxon>
        <taxon>Chitinophaga</taxon>
    </lineage>
</organism>
<evidence type="ECO:0000313" key="2">
    <source>
        <dbReference type="Proteomes" id="UP000183788"/>
    </source>
</evidence>
<dbReference type="EMBL" id="FPIZ01000017">
    <property type="protein sequence ID" value="SFW79440.1"/>
    <property type="molecule type" value="Genomic_DNA"/>
</dbReference>
<name>A0A1K1S4U2_9BACT</name>
<proteinExistence type="predicted"/>
<dbReference type="STRING" id="1004.SAMN05661012_04805"/>
<accession>A0A1K1S4U2</accession>